<organism evidence="2 3">
    <name type="scientific">Humicola insolens</name>
    <name type="common">Soft-rot fungus</name>
    <dbReference type="NCBI Taxonomy" id="85995"/>
    <lineage>
        <taxon>Eukaryota</taxon>
        <taxon>Fungi</taxon>
        <taxon>Dikarya</taxon>
        <taxon>Ascomycota</taxon>
        <taxon>Pezizomycotina</taxon>
        <taxon>Sordariomycetes</taxon>
        <taxon>Sordariomycetidae</taxon>
        <taxon>Sordariales</taxon>
        <taxon>Chaetomiaceae</taxon>
        <taxon>Mycothermus</taxon>
    </lineage>
</organism>
<name>A0ABR3VQ93_HUMIN</name>
<protein>
    <submittedName>
        <fullName evidence="2">Uncharacterized protein</fullName>
    </submittedName>
</protein>
<keyword evidence="3" id="KW-1185">Reference proteome</keyword>
<dbReference type="EMBL" id="JAZGSY010000009">
    <property type="protein sequence ID" value="KAL1843812.1"/>
    <property type="molecule type" value="Genomic_DNA"/>
</dbReference>
<evidence type="ECO:0000313" key="3">
    <source>
        <dbReference type="Proteomes" id="UP001583172"/>
    </source>
</evidence>
<dbReference type="Proteomes" id="UP001583172">
    <property type="component" value="Unassembled WGS sequence"/>
</dbReference>
<proteinExistence type="predicted"/>
<accession>A0ABR3VQ93</accession>
<sequence>MSTPIRAKAAQRACADGKEGGGIQRDLDLVARQWWITLVHTIMHAHRTGGRLRARRVHGVSRSVGRGADRMGEWSAKVFDKDSTLDIDMGS</sequence>
<feature type="region of interest" description="Disordered" evidence="1">
    <location>
        <begin position="1"/>
        <end position="22"/>
    </location>
</feature>
<gene>
    <name evidence="2" type="ORF">VTJ49DRAFT_7522</name>
</gene>
<evidence type="ECO:0000256" key="1">
    <source>
        <dbReference type="SAM" id="MobiDB-lite"/>
    </source>
</evidence>
<evidence type="ECO:0000313" key="2">
    <source>
        <dbReference type="EMBL" id="KAL1843812.1"/>
    </source>
</evidence>
<reference evidence="2 3" key="1">
    <citation type="journal article" date="2024" name="Commun. Biol.">
        <title>Comparative genomic analysis of thermophilic fungi reveals convergent evolutionary adaptations and gene losses.</title>
        <authorList>
            <person name="Steindorff A.S."/>
            <person name="Aguilar-Pontes M.V."/>
            <person name="Robinson A.J."/>
            <person name="Andreopoulos B."/>
            <person name="LaButti K."/>
            <person name="Kuo A."/>
            <person name="Mondo S."/>
            <person name="Riley R."/>
            <person name="Otillar R."/>
            <person name="Haridas S."/>
            <person name="Lipzen A."/>
            <person name="Grimwood J."/>
            <person name="Schmutz J."/>
            <person name="Clum A."/>
            <person name="Reid I.D."/>
            <person name="Moisan M.C."/>
            <person name="Butler G."/>
            <person name="Nguyen T.T.M."/>
            <person name="Dewar K."/>
            <person name="Conant G."/>
            <person name="Drula E."/>
            <person name="Henrissat B."/>
            <person name="Hansel C."/>
            <person name="Singer S."/>
            <person name="Hutchinson M.I."/>
            <person name="de Vries R.P."/>
            <person name="Natvig D.O."/>
            <person name="Powell A.J."/>
            <person name="Tsang A."/>
            <person name="Grigoriev I.V."/>
        </authorList>
    </citation>
    <scope>NUCLEOTIDE SEQUENCE [LARGE SCALE GENOMIC DNA]</scope>
    <source>
        <strain evidence="2 3">CBS 620.91</strain>
    </source>
</reference>
<comment type="caution">
    <text evidence="2">The sequence shown here is derived from an EMBL/GenBank/DDBJ whole genome shotgun (WGS) entry which is preliminary data.</text>
</comment>